<evidence type="ECO:0000256" key="4">
    <source>
        <dbReference type="ARBA" id="ARBA00023163"/>
    </source>
</evidence>
<organism evidence="6 7">
    <name type="scientific">Bordetella bronchiseptica 00-P-2796</name>
    <dbReference type="NCBI Taxonomy" id="1331199"/>
    <lineage>
        <taxon>Bacteria</taxon>
        <taxon>Pseudomonadati</taxon>
        <taxon>Pseudomonadota</taxon>
        <taxon>Betaproteobacteria</taxon>
        <taxon>Burkholderiales</taxon>
        <taxon>Alcaligenaceae</taxon>
        <taxon>Bordetella</taxon>
    </lineage>
</organism>
<evidence type="ECO:0000256" key="3">
    <source>
        <dbReference type="ARBA" id="ARBA00023159"/>
    </source>
</evidence>
<protein>
    <submittedName>
        <fullName evidence="6">AraC-like ligand binding domain protein</fullName>
    </submittedName>
</protein>
<keyword evidence="1" id="KW-0805">Transcription regulation</keyword>
<feature type="domain" description="HTH araC/xylS-type" evidence="5">
    <location>
        <begin position="180"/>
        <end position="277"/>
    </location>
</feature>
<evidence type="ECO:0000259" key="5">
    <source>
        <dbReference type="PROSITE" id="PS01124"/>
    </source>
</evidence>
<dbReference type="Proteomes" id="UP000025756">
    <property type="component" value="Unassembled WGS sequence"/>
</dbReference>
<name>A0ABR4RBM6_BORBO</name>
<dbReference type="PROSITE" id="PS00041">
    <property type="entry name" value="HTH_ARAC_FAMILY_1"/>
    <property type="match status" value="1"/>
</dbReference>
<dbReference type="Pfam" id="PF12833">
    <property type="entry name" value="HTH_18"/>
    <property type="match status" value="1"/>
</dbReference>
<dbReference type="InterPro" id="IPR018062">
    <property type="entry name" value="HTH_AraC-typ_CS"/>
</dbReference>
<accession>A0ABR4RBM6</accession>
<evidence type="ECO:0000256" key="1">
    <source>
        <dbReference type="ARBA" id="ARBA00023015"/>
    </source>
</evidence>
<dbReference type="PANTHER" id="PTHR46796">
    <property type="entry name" value="HTH-TYPE TRANSCRIPTIONAL ACTIVATOR RHAS-RELATED"/>
    <property type="match status" value="1"/>
</dbReference>
<dbReference type="InterPro" id="IPR037923">
    <property type="entry name" value="HTH-like"/>
</dbReference>
<dbReference type="InterPro" id="IPR003313">
    <property type="entry name" value="AraC-bd"/>
</dbReference>
<sequence length="279" mass="29324">MLAEPATPSGGPMPQGRFIALRSAEPGVSAVAAQSRHAFARHTHDQYGVGLMTRGAQRSASGRGPVQARAGELITVNPGEVHDGAPLGEGERAWCMLYFEPALIAQAAAGLDGDAGSYEFHLPVLGHAALAAAFARLYACVTTPGAAPLARDAALLQLLAGLRRPDPGRAPARLPHPGIARARQRIDDDPAAALTLADLAQACGLSRYQVLRGFAHATGLPPHAYQTQRRLQLARRLILQGVPLAETAAACGFADQSHLSRLFARSYGMTPGRYARAAR</sequence>
<dbReference type="InterPro" id="IPR009057">
    <property type="entry name" value="Homeodomain-like_sf"/>
</dbReference>
<dbReference type="SUPFAM" id="SSF46689">
    <property type="entry name" value="Homeodomain-like"/>
    <property type="match status" value="2"/>
</dbReference>
<dbReference type="InterPro" id="IPR018060">
    <property type="entry name" value="HTH_AraC"/>
</dbReference>
<keyword evidence="4" id="KW-0804">Transcription</keyword>
<dbReference type="InterPro" id="IPR050204">
    <property type="entry name" value="AraC_XylS_family_regulators"/>
</dbReference>
<dbReference type="PANTHER" id="PTHR46796:SF2">
    <property type="entry name" value="TRANSCRIPTIONAL REGULATORY PROTEIN"/>
    <property type="match status" value="1"/>
</dbReference>
<evidence type="ECO:0000313" key="6">
    <source>
        <dbReference type="EMBL" id="KCV33063.1"/>
    </source>
</evidence>
<keyword evidence="3" id="KW-0010">Activator</keyword>
<reference evidence="6 7" key="1">
    <citation type="submission" date="2014-03" db="EMBL/GenBank/DDBJ databases">
        <title>Genome sequence of Bordetella bronchiseptica.</title>
        <authorList>
            <person name="Harvill E."/>
            <person name="Goodfield L.L."/>
            <person name="Ivanov Y.V."/>
            <person name="Meyer J.A."/>
            <person name="Muse S.J."/>
            <person name="Jacobs N."/>
            <person name="Bendor L."/>
            <person name="Smallridge W.E."/>
            <person name="Brinkac L.M."/>
            <person name="Sanka R."/>
            <person name="Kim M."/>
            <person name="Losada L."/>
        </authorList>
    </citation>
    <scope>NUCLEOTIDE SEQUENCE [LARGE SCALE GENOMIC DNA]</scope>
    <source>
        <strain evidence="6 7">00-P-2796</strain>
    </source>
</reference>
<dbReference type="SMART" id="SM00342">
    <property type="entry name" value="HTH_ARAC"/>
    <property type="match status" value="1"/>
</dbReference>
<comment type="caution">
    <text evidence="6">The sequence shown here is derived from an EMBL/GenBank/DDBJ whole genome shotgun (WGS) entry which is preliminary data.</text>
</comment>
<dbReference type="Gene3D" id="1.10.10.60">
    <property type="entry name" value="Homeodomain-like"/>
    <property type="match status" value="2"/>
</dbReference>
<keyword evidence="2" id="KW-0238">DNA-binding</keyword>
<dbReference type="EMBL" id="JGWH01000122">
    <property type="protein sequence ID" value="KCV33063.1"/>
    <property type="molecule type" value="Genomic_DNA"/>
</dbReference>
<dbReference type="PROSITE" id="PS01124">
    <property type="entry name" value="HTH_ARAC_FAMILY_2"/>
    <property type="match status" value="1"/>
</dbReference>
<dbReference type="Pfam" id="PF02311">
    <property type="entry name" value="AraC_binding"/>
    <property type="match status" value="1"/>
</dbReference>
<proteinExistence type="predicted"/>
<evidence type="ECO:0000256" key="2">
    <source>
        <dbReference type="ARBA" id="ARBA00023125"/>
    </source>
</evidence>
<gene>
    <name evidence="6" type="ORF">L490_1022</name>
</gene>
<dbReference type="SUPFAM" id="SSF51215">
    <property type="entry name" value="Regulatory protein AraC"/>
    <property type="match status" value="1"/>
</dbReference>
<evidence type="ECO:0000313" key="7">
    <source>
        <dbReference type="Proteomes" id="UP000025756"/>
    </source>
</evidence>
<keyword evidence="7" id="KW-1185">Reference proteome</keyword>